<feature type="non-terminal residue" evidence="1">
    <location>
        <position position="80"/>
    </location>
</feature>
<proteinExistence type="predicted"/>
<organism evidence="1 2">
    <name type="scientific">Cetraspora pellucida</name>
    <dbReference type="NCBI Taxonomy" id="1433469"/>
    <lineage>
        <taxon>Eukaryota</taxon>
        <taxon>Fungi</taxon>
        <taxon>Fungi incertae sedis</taxon>
        <taxon>Mucoromycota</taxon>
        <taxon>Glomeromycotina</taxon>
        <taxon>Glomeromycetes</taxon>
        <taxon>Diversisporales</taxon>
        <taxon>Gigasporaceae</taxon>
        <taxon>Cetraspora</taxon>
    </lineage>
</organism>
<protein>
    <submittedName>
        <fullName evidence="1">13800_t:CDS:1</fullName>
    </submittedName>
</protein>
<sequence length="80" mass="9073">MAIPDEKTMQNINTPSSLSAKPINKLSKSNNDVDTCVFNSPTNEKKLYSLFKEHVITGTEINKIKQYYVTALDLVFNHIK</sequence>
<evidence type="ECO:0000313" key="1">
    <source>
        <dbReference type="EMBL" id="CAG8709574.1"/>
    </source>
</evidence>
<name>A0ACA9PHF5_9GLOM</name>
<accession>A0ACA9PHF5</accession>
<keyword evidence="2" id="KW-1185">Reference proteome</keyword>
<gene>
    <name evidence="1" type="ORF">SPELUC_LOCUS11731</name>
</gene>
<comment type="caution">
    <text evidence="1">The sequence shown here is derived from an EMBL/GenBank/DDBJ whole genome shotgun (WGS) entry which is preliminary data.</text>
</comment>
<dbReference type="EMBL" id="CAJVPW010025645">
    <property type="protein sequence ID" value="CAG8709574.1"/>
    <property type="molecule type" value="Genomic_DNA"/>
</dbReference>
<dbReference type="Proteomes" id="UP000789366">
    <property type="component" value="Unassembled WGS sequence"/>
</dbReference>
<reference evidence="1" key="1">
    <citation type="submission" date="2021-06" db="EMBL/GenBank/DDBJ databases">
        <authorList>
            <person name="Kallberg Y."/>
            <person name="Tangrot J."/>
            <person name="Rosling A."/>
        </authorList>
    </citation>
    <scope>NUCLEOTIDE SEQUENCE</scope>
    <source>
        <strain evidence="1">28 12/20/2015</strain>
    </source>
</reference>
<evidence type="ECO:0000313" key="2">
    <source>
        <dbReference type="Proteomes" id="UP000789366"/>
    </source>
</evidence>